<dbReference type="KEGG" id="bfo:118413452"/>
<reference evidence="9" key="2">
    <citation type="submission" date="2025-08" db="UniProtKB">
        <authorList>
            <consortium name="RefSeq"/>
        </authorList>
    </citation>
    <scope>IDENTIFICATION</scope>
    <source>
        <strain evidence="9">S238N-H82</strain>
        <tissue evidence="9">Testes</tissue>
    </source>
</reference>
<keyword evidence="2 6" id="KW-0812">Transmembrane</keyword>
<dbReference type="AlphaFoldDB" id="A0A9J7KZM6"/>
<reference evidence="8" key="1">
    <citation type="journal article" date="2020" name="Nat. Ecol. Evol.">
        <title>Deeply conserved synteny resolves early events in vertebrate evolution.</title>
        <authorList>
            <person name="Simakov O."/>
            <person name="Marletaz F."/>
            <person name="Yue J.X."/>
            <person name="O'Connell B."/>
            <person name="Jenkins J."/>
            <person name="Brandt A."/>
            <person name="Calef R."/>
            <person name="Tung C.H."/>
            <person name="Huang T.K."/>
            <person name="Schmutz J."/>
            <person name="Satoh N."/>
            <person name="Yu J.K."/>
            <person name="Putnam N.H."/>
            <person name="Green R.E."/>
            <person name="Rokhsar D.S."/>
        </authorList>
    </citation>
    <scope>NUCLEOTIDE SEQUENCE [LARGE SCALE GENOMIC DNA]</scope>
    <source>
        <strain evidence="8">S238N-H82</strain>
    </source>
</reference>
<keyword evidence="4 6" id="KW-0472">Membrane</keyword>
<feature type="transmembrane region" description="Helical" evidence="6">
    <location>
        <begin position="361"/>
        <end position="379"/>
    </location>
</feature>
<dbReference type="GO" id="GO:0005774">
    <property type="term" value="C:vacuolar membrane"/>
    <property type="evidence" value="ECO:0000318"/>
    <property type="project" value="GO_Central"/>
</dbReference>
<dbReference type="GO" id="GO:0015179">
    <property type="term" value="F:L-amino acid transmembrane transporter activity"/>
    <property type="evidence" value="ECO:0000318"/>
    <property type="project" value="GO_Central"/>
</dbReference>
<dbReference type="GO" id="GO:0003333">
    <property type="term" value="P:amino acid transmembrane transport"/>
    <property type="evidence" value="ECO:0000318"/>
    <property type="project" value="GO_Central"/>
</dbReference>
<keyword evidence="3 6" id="KW-1133">Transmembrane helix</keyword>
<dbReference type="Pfam" id="PF01490">
    <property type="entry name" value="Aa_trans"/>
    <property type="match status" value="2"/>
</dbReference>
<accession>A0A9J7KZM6</accession>
<evidence type="ECO:0000256" key="4">
    <source>
        <dbReference type="ARBA" id="ARBA00023136"/>
    </source>
</evidence>
<dbReference type="Proteomes" id="UP000001554">
    <property type="component" value="Chromosome 4"/>
</dbReference>
<dbReference type="RefSeq" id="XP_035672730.1">
    <property type="nucleotide sequence ID" value="XM_035816837.1"/>
</dbReference>
<dbReference type="OMA" id="ASLTDHC"/>
<dbReference type="InterPro" id="IPR013057">
    <property type="entry name" value="AA_transpt_TM"/>
</dbReference>
<sequence length="667" mass="72396">MAEAPSPRTRLVRYGADFANIVKAFIGSNYIGMPFAFLQSGLGLGLGGLVLIASITDHCCHLIVDCKKELIRQILSKYSQQRVMTAADLVIQTHRQKRLERSLTYGDLGRKVFGTGGLIIVNLALLQTQFFFLVGYFVFLGNTLQTLWPSVETNSTQFGAFDLDMSVTYNVSLHLSQRYLRDAPSQLGSGENIPSILQQRFEEAITRLPSVDQTRDAVDLKEKQTLVTLPKSQAAKNVKSVQASGSSVILPTDSLNEKLPIGTENNRTTVSDIEVNNVTSTTTTPSVTITREHHSTIANGSTSAPITTLAPPTNASYGTVSPTVYVSTAPAFPLILLIPYPMFVFFSYLRSVRSLGPISVLANLSILAGFISVLVYMLIGMELKVSHIKWYQLETFPVFFGQVTGAFEGIGTVIPIEASMEGNRHNFSRFLHTALFLVSLILGCFGVVGYLRYGTNVQQMISQNLPTGSVIAQIVNLTLCIGVAFTYPMQLVPVVEIIEGWLFAPGRCCGPAADSNGRNGSVQSGGLLNSQSEGITNSQSDPLLLDDDDEDEEESGGEKLTVAMAIPDSVSAWKRNLLRTLLVTASGALALALKDDFAYIGAFTGAVGSTILAFILPCAIHLKLYRGSLSYMVMTKDVLIIIFGLVGGSVSLYSVIRRMVHQFSKHL</sequence>
<gene>
    <name evidence="9" type="primary">LOC118413452</name>
</gene>
<organism evidence="8 9">
    <name type="scientific">Branchiostoma floridae</name>
    <name type="common">Florida lancelet</name>
    <name type="synonym">Amphioxus</name>
    <dbReference type="NCBI Taxonomy" id="7739"/>
    <lineage>
        <taxon>Eukaryota</taxon>
        <taxon>Metazoa</taxon>
        <taxon>Chordata</taxon>
        <taxon>Cephalochordata</taxon>
        <taxon>Leptocardii</taxon>
        <taxon>Amphioxiformes</taxon>
        <taxon>Branchiostomatidae</taxon>
        <taxon>Branchiostoma</taxon>
    </lineage>
</organism>
<evidence type="ECO:0000256" key="2">
    <source>
        <dbReference type="ARBA" id="ARBA00022692"/>
    </source>
</evidence>
<evidence type="ECO:0000259" key="7">
    <source>
        <dbReference type="Pfam" id="PF01490"/>
    </source>
</evidence>
<comment type="subcellular location">
    <subcellularLocation>
        <location evidence="1">Membrane</location>
        <topology evidence="1">Multi-pass membrane protein</topology>
    </subcellularLocation>
</comment>
<feature type="transmembrane region" description="Helical" evidence="6">
    <location>
        <begin position="637"/>
        <end position="656"/>
    </location>
</feature>
<name>A0A9J7KZM6_BRAFL</name>
<feature type="compositionally biased region" description="Polar residues" evidence="5">
    <location>
        <begin position="531"/>
        <end position="541"/>
    </location>
</feature>
<feature type="domain" description="Amino acid transporter transmembrane" evidence="7">
    <location>
        <begin position="18"/>
        <end position="154"/>
    </location>
</feature>
<evidence type="ECO:0000313" key="8">
    <source>
        <dbReference type="Proteomes" id="UP000001554"/>
    </source>
</evidence>
<feature type="transmembrane region" description="Helical" evidence="6">
    <location>
        <begin position="430"/>
        <end position="450"/>
    </location>
</feature>
<feature type="region of interest" description="Disordered" evidence="5">
    <location>
        <begin position="531"/>
        <end position="558"/>
    </location>
</feature>
<dbReference type="PANTHER" id="PTHR22950">
    <property type="entry name" value="AMINO ACID TRANSPORTER"/>
    <property type="match status" value="1"/>
</dbReference>
<feature type="transmembrane region" description="Helical" evidence="6">
    <location>
        <begin position="599"/>
        <end position="625"/>
    </location>
</feature>
<protein>
    <submittedName>
        <fullName evidence="9">Uncharacterized protein LOC118413452</fullName>
    </submittedName>
</protein>
<evidence type="ECO:0000256" key="5">
    <source>
        <dbReference type="SAM" id="MobiDB-lite"/>
    </source>
</evidence>
<dbReference type="OrthoDB" id="1684102at2759"/>
<feature type="transmembrane region" description="Helical" evidence="6">
    <location>
        <begin position="331"/>
        <end position="349"/>
    </location>
</feature>
<feature type="compositionally biased region" description="Acidic residues" evidence="5">
    <location>
        <begin position="544"/>
        <end position="555"/>
    </location>
</feature>
<evidence type="ECO:0000313" key="9">
    <source>
        <dbReference type="RefSeq" id="XP_035672730.1"/>
    </source>
</evidence>
<evidence type="ECO:0000256" key="1">
    <source>
        <dbReference type="ARBA" id="ARBA00004141"/>
    </source>
</evidence>
<dbReference type="GeneID" id="118413452"/>
<proteinExistence type="predicted"/>
<feature type="domain" description="Amino acid transporter transmembrane" evidence="7">
    <location>
        <begin position="336"/>
        <end position="656"/>
    </location>
</feature>
<evidence type="ECO:0000256" key="6">
    <source>
        <dbReference type="SAM" id="Phobius"/>
    </source>
</evidence>
<keyword evidence="8" id="KW-1185">Reference proteome</keyword>
<evidence type="ECO:0000256" key="3">
    <source>
        <dbReference type="ARBA" id="ARBA00022989"/>
    </source>
</evidence>
<dbReference type="PANTHER" id="PTHR22950:SF700">
    <property type="entry name" value="AMINO ACID TRANSPORTER TRANSMEMBRANE DOMAIN-CONTAINING PROTEIN"/>
    <property type="match status" value="1"/>
</dbReference>
<feature type="transmembrane region" description="Helical" evidence="6">
    <location>
        <begin position="118"/>
        <end position="139"/>
    </location>
</feature>